<dbReference type="Gene3D" id="3.30.420.40">
    <property type="match status" value="1"/>
</dbReference>
<evidence type="ECO:0000313" key="2">
    <source>
        <dbReference type="Proteomes" id="UP000243650"/>
    </source>
</evidence>
<dbReference type="EMBL" id="PVNS01000011">
    <property type="protein sequence ID" value="PRO64899.1"/>
    <property type="molecule type" value="Genomic_DNA"/>
</dbReference>
<organism evidence="1 2">
    <name type="scientific">Alkalicoccus urumqiensis</name>
    <name type="common">Bacillus urumqiensis</name>
    <dbReference type="NCBI Taxonomy" id="1548213"/>
    <lineage>
        <taxon>Bacteria</taxon>
        <taxon>Bacillati</taxon>
        <taxon>Bacillota</taxon>
        <taxon>Bacilli</taxon>
        <taxon>Bacillales</taxon>
        <taxon>Bacillaceae</taxon>
        <taxon>Alkalicoccus</taxon>
    </lineage>
</organism>
<dbReference type="InterPro" id="IPR005883">
    <property type="entry name" value="PilM"/>
</dbReference>
<dbReference type="OrthoDB" id="2690797at2"/>
<gene>
    <name evidence="1" type="ORF">C6I21_12190</name>
</gene>
<accession>A0A2P6MF13</accession>
<proteinExistence type="predicted"/>
<dbReference type="AlphaFoldDB" id="A0A2P6MF13"/>
<comment type="caution">
    <text evidence="1">The sequence shown here is derived from an EMBL/GenBank/DDBJ whole genome shotgun (WGS) entry which is preliminary data.</text>
</comment>
<dbReference type="Proteomes" id="UP000243650">
    <property type="component" value="Unassembled WGS sequence"/>
</dbReference>
<keyword evidence="2" id="KW-1185">Reference proteome</keyword>
<name>A0A2P6MF13_ALKUR</name>
<sequence>MRLFMDLHIGGARHALLISDHVIRYARLNGRSANQVVRVEERYLPRGVFSQGEVKEVDTLLTVLQECVEAWKLKGRKVFFSIPDSLSIVRKHTVPLTVDDDDIRGHLYMQLGDQLHLPMEHPVFDWHEISRTEEEREILLFAAPENAVTTLARLLREVRVKPAAADLSPLALYRLYNERNSGELEQEKLILQLAPTYVHASIFSDDLPLIMRTILLDLPEDKWTYPSESGGENDLAWGGTDEEIKRSWRYVIDELGKLLNYYQYTYQQDGEPVSQIVLGGDHPYIKEFRKELKEQLNLPCALFAESDWESKQNQPITTKDYAAIGLALKKEV</sequence>
<evidence type="ECO:0008006" key="3">
    <source>
        <dbReference type="Google" id="ProtNLM"/>
    </source>
</evidence>
<reference evidence="1 2" key="1">
    <citation type="submission" date="2018-03" db="EMBL/GenBank/DDBJ databases">
        <title>Bacillus urumqiensis sp. nov., a moderately haloalkaliphilic bacterium isolated from a salt lake.</title>
        <authorList>
            <person name="Zhao B."/>
            <person name="Liao Z."/>
        </authorList>
    </citation>
    <scope>NUCLEOTIDE SEQUENCE [LARGE SCALE GENOMIC DNA]</scope>
    <source>
        <strain evidence="1 2">BZ-SZ-XJ18</strain>
    </source>
</reference>
<protein>
    <recommendedName>
        <fullName evidence="3">Pilus assembly protein PilM</fullName>
    </recommendedName>
</protein>
<evidence type="ECO:0000313" key="1">
    <source>
        <dbReference type="EMBL" id="PRO64899.1"/>
    </source>
</evidence>
<dbReference type="Pfam" id="PF11104">
    <property type="entry name" value="PilM_2"/>
    <property type="match status" value="1"/>
</dbReference>